<dbReference type="InterPro" id="IPR011993">
    <property type="entry name" value="PH-like_dom_sf"/>
</dbReference>
<accession>A0A0V1KZH7</accession>
<dbReference type="Gene3D" id="6.10.360.10">
    <property type="match status" value="1"/>
</dbReference>
<keyword evidence="15" id="KW-1185">Reference proteome</keyword>
<comment type="similarity">
    <text evidence="5">Belongs to the THOC5 family.</text>
</comment>
<feature type="coiled-coil region" evidence="11">
    <location>
        <begin position="540"/>
        <end position="574"/>
    </location>
</feature>
<dbReference type="InterPro" id="IPR008954">
    <property type="entry name" value="Moesin_tail_sf"/>
</dbReference>
<dbReference type="InterPro" id="IPR019747">
    <property type="entry name" value="FERM_CS"/>
</dbReference>
<evidence type="ECO:0000313" key="15">
    <source>
        <dbReference type="Proteomes" id="UP000054721"/>
    </source>
</evidence>
<dbReference type="InterPro" id="IPR018979">
    <property type="entry name" value="FERM_N"/>
</dbReference>
<dbReference type="EMBL" id="JYDW01000193">
    <property type="protein sequence ID" value="KRZ52428.1"/>
    <property type="molecule type" value="Genomic_DNA"/>
</dbReference>
<organism evidence="14 15">
    <name type="scientific">Trichinella nativa</name>
    <dbReference type="NCBI Taxonomy" id="6335"/>
    <lineage>
        <taxon>Eukaryota</taxon>
        <taxon>Metazoa</taxon>
        <taxon>Ecdysozoa</taxon>
        <taxon>Nematoda</taxon>
        <taxon>Enoplea</taxon>
        <taxon>Dorylaimia</taxon>
        <taxon>Trichinellida</taxon>
        <taxon>Trichinellidae</taxon>
        <taxon>Trichinella</taxon>
    </lineage>
</organism>
<feature type="coiled-coil region" evidence="11">
    <location>
        <begin position="815"/>
        <end position="845"/>
    </location>
</feature>
<evidence type="ECO:0000256" key="7">
    <source>
        <dbReference type="ARBA" id="ARBA00022475"/>
    </source>
</evidence>
<dbReference type="InterPro" id="IPR000299">
    <property type="entry name" value="FERM_domain"/>
</dbReference>
<dbReference type="GO" id="GO:0005886">
    <property type="term" value="C:plasma membrane"/>
    <property type="evidence" value="ECO:0007669"/>
    <property type="project" value="UniProtKB-SubCell"/>
</dbReference>
<dbReference type="InterPro" id="IPR019163">
    <property type="entry name" value="THO_Thoc5"/>
</dbReference>
<dbReference type="Gene3D" id="3.30.70.100">
    <property type="match status" value="2"/>
</dbReference>
<feature type="region of interest" description="Disordered" evidence="12">
    <location>
        <begin position="925"/>
        <end position="945"/>
    </location>
</feature>
<dbReference type="SUPFAM" id="SSF54236">
    <property type="entry name" value="Ubiquitin-like"/>
    <property type="match status" value="1"/>
</dbReference>
<evidence type="ECO:0000256" key="5">
    <source>
        <dbReference type="ARBA" id="ARBA00008044"/>
    </source>
</evidence>
<keyword evidence="9" id="KW-0539">Nucleus</keyword>
<dbReference type="SUPFAM" id="SSF47031">
    <property type="entry name" value="Second domain of FERM"/>
    <property type="match status" value="1"/>
</dbReference>
<dbReference type="InterPro" id="IPR012577">
    <property type="entry name" value="NIPSNAP"/>
</dbReference>
<evidence type="ECO:0000256" key="12">
    <source>
        <dbReference type="SAM" id="MobiDB-lite"/>
    </source>
</evidence>
<dbReference type="PRINTS" id="PR00661">
    <property type="entry name" value="ERMFAMILY"/>
</dbReference>
<evidence type="ECO:0000256" key="9">
    <source>
        <dbReference type="ARBA" id="ARBA00023242"/>
    </source>
</evidence>
<name>A0A0V1KZH7_9BILA</name>
<dbReference type="GO" id="GO:0005912">
    <property type="term" value="C:adherens junction"/>
    <property type="evidence" value="ECO:0007669"/>
    <property type="project" value="UniProtKB-SubCell"/>
</dbReference>
<keyword evidence="11" id="KW-0175">Coiled coil</keyword>
<comment type="caution">
    <text evidence="14">The sequence shown here is derived from an EMBL/GenBank/DDBJ whole genome shotgun (WGS) entry which is preliminary data.</text>
</comment>
<dbReference type="Gene3D" id="3.10.20.90">
    <property type="entry name" value="Phosphatidylinositol 3-kinase Catalytic Subunit, Chain A, domain 1"/>
    <property type="match status" value="1"/>
</dbReference>
<feature type="domain" description="FERM" evidence="13">
    <location>
        <begin position="29"/>
        <end position="335"/>
    </location>
</feature>
<evidence type="ECO:0000256" key="10">
    <source>
        <dbReference type="ARBA" id="ARBA00043944"/>
    </source>
</evidence>
<dbReference type="FunFam" id="1.20.80.10:FF:000002">
    <property type="entry name" value="radixin isoform X1"/>
    <property type="match status" value="1"/>
</dbReference>
<gene>
    <name evidence="14" type="primary">NF2</name>
    <name evidence="14" type="ORF">T02_11302</name>
</gene>
<dbReference type="InterPro" id="IPR035963">
    <property type="entry name" value="FERM_2"/>
</dbReference>
<dbReference type="Gene3D" id="2.30.29.30">
    <property type="entry name" value="Pleckstrin-homology domain (PH domain)/Phosphotyrosine-binding domain (PTB)"/>
    <property type="match status" value="1"/>
</dbReference>
<comment type="subcellular location">
    <subcellularLocation>
        <location evidence="4">Cell junction</location>
        <location evidence="4">Adherens junction</location>
    </subcellularLocation>
    <subcellularLocation>
        <location evidence="3">Cell membrane</location>
        <topology evidence="3">Peripheral membrane protein</topology>
    </subcellularLocation>
    <subcellularLocation>
        <location evidence="1">Cell projection</location>
        <location evidence="1">Microvillus</location>
    </subcellularLocation>
    <subcellularLocation>
        <location evidence="10">Cell projection</location>
        <location evidence="10">Rhabdomere</location>
    </subcellularLocation>
    <subcellularLocation>
        <location evidence="2">Nucleus</location>
    </subcellularLocation>
</comment>
<dbReference type="SUPFAM" id="SSF54909">
    <property type="entry name" value="Dimeric alpha+beta barrel"/>
    <property type="match status" value="2"/>
</dbReference>
<dbReference type="GO" id="GO:0005902">
    <property type="term" value="C:microvillus"/>
    <property type="evidence" value="ECO:0007669"/>
    <property type="project" value="UniProtKB-SubCell"/>
</dbReference>
<dbReference type="InterPro" id="IPR019749">
    <property type="entry name" value="Band_41_domain"/>
</dbReference>
<dbReference type="Pfam" id="PF07978">
    <property type="entry name" value="NIPSNAP"/>
    <property type="match status" value="2"/>
</dbReference>
<evidence type="ECO:0000256" key="8">
    <source>
        <dbReference type="ARBA" id="ARBA00023136"/>
    </source>
</evidence>
<dbReference type="InterPro" id="IPR029071">
    <property type="entry name" value="Ubiquitin-like_domsf"/>
</dbReference>
<dbReference type="InterPro" id="IPR018980">
    <property type="entry name" value="FERM_PH-like_C"/>
</dbReference>
<evidence type="ECO:0000256" key="4">
    <source>
        <dbReference type="ARBA" id="ARBA00004536"/>
    </source>
</evidence>
<dbReference type="Pfam" id="PF00769">
    <property type="entry name" value="ERM_C"/>
    <property type="match status" value="1"/>
</dbReference>
<dbReference type="Pfam" id="PF09379">
    <property type="entry name" value="FERM_N"/>
    <property type="match status" value="1"/>
</dbReference>
<sequence>MPANFSKVGNTWSVNDGKKKRSKSSDECLSVRVTTMDADLEFSVPKKITGRELFELVCRTIGLRETWYFGLQFINKKGYFGWISFDLRITSQDIKKAENGYHFYFLAKFFPEDVSEELIQIITQHLFFLQVKQSVLNMDIYCPPEASVLLASYAVQAKYGDYCDMNIDICELALEELLPQRVLDQYQMTCEMWEDKIKTWWMNNKRMTKEEAELEYLRIAQDLDMYGMQYFPINNRKESNLWLGVGPLGLNVYEKNNKLIPKASFAWSEIRNIAYKEKKFLIRTLDKNSVATVSFTSQNVAVNKVNECLMMIDLVFFKQILDLCIGNHSLYLRRRQPDTLEAEKQKLEKEQERRVQAEKERDRMQQELTKLKEQIAAAQEALKRSEETADLLAEKAQISEEEAFVLTKRAADAEAEIQRMRIAAIRNEEEKYSMERKAREAELIAARMVEESENRAREAQKLKNDLMRAYNAEQLAKSKLREVMTSPFSPMPLTNSYEFPTGGQDRVHLVCSPIADHCTFSGMASHTDPVGAERDIKSLSAEIEKERVEYLKKSKHLQEQLSELRSEIEGLKVEEQQTDLDRAYQESLQLGDDKYTTLRKSGAGSAKSRVALFDEFESDENLCVIVKTMALPDQEQDSQSENDVQIFFEKEDQDASSADASAFTVEFHQIIEHLLMRMSTDKSTLSIDEVQENNLVSVALLKQLNRLFQYKNSILKEELQKVIKEVEQKFAKLQNAQQEVSLIVKEKEHHLNFRALFSNEFDDFRDFSSDDQKIALIPLEQFFAEACIDESKKELIEKCPQELHTARLAWELETRKRLGEEIKQLEELNKKIIAENCALKKKLDEFNPLLLTVIKAVRPLQELVGWDSNNDTLFQERLQHLPRPLFFIFMEIIAFNDIHDEKISVNIKGDLTKLAVNLARSSSLQEMESDTTDGEMLTSVEDESRVEEEKRMQENLREYHLSVHPLSVQLEIALDNGCVLSLKLQYLTRLKLLSVHTNVQLPNEASSARFSHFLFNESLLDFLFPNDSGTTCPDVAMAAKLQYYKCLFHFSILFQPRIDISEEIETIGRMYFWLQRLGNLVPVTQQRSDVTVMRENLNLSDLNISDSLDFLFTVIAAMKRRMRIRFSLLQQLISMWSLELKYPDSVASWSSVASAVEFVSWRCATFADFQNHEATKLQCENKLINNKDWFFKASFKLQTLQLEVLLAVSCKYPDVAPKLFFCFSKNSDKYTSFNNEIVRAMERHVNFVCIKKIPPEYKDEVLSVQFKCVPILMHLALHLNFGIDENRDSLIDNLLPNMHRGRDREPPLACVDQFISSLRTNLFRTFPDAAVNCRFLFNFFGKSKIKDASGGHSSLISDKNYVYEISYHNVQPGKMESYLKNYENYSKLLEHKSPAQLLGSWSTVYGTEDQAIHLWRFTTGYAGVDETFQLRVRDKEIRFLSDEFAKQCQQRSSSLALSFAFWGEPQPRCSENLYEIRTYILKAGTMLEWAKNWEKAINYRRKGDQNVAGFFAQVGRLYKVTHIWAYKSLENRRILREDNWRAPGWDMHVAYTVPLVVKMESNILIPTPFSKMQ</sequence>
<evidence type="ECO:0000256" key="1">
    <source>
        <dbReference type="ARBA" id="ARBA00004105"/>
    </source>
</evidence>
<dbReference type="InterPro" id="IPR019748">
    <property type="entry name" value="FERM_central"/>
</dbReference>
<dbReference type="PROSITE" id="PS00661">
    <property type="entry name" value="FERM_2"/>
    <property type="match status" value="1"/>
</dbReference>
<evidence type="ECO:0000259" key="13">
    <source>
        <dbReference type="PROSITE" id="PS50057"/>
    </source>
</evidence>
<dbReference type="InterPro" id="IPR011259">
    <property type="entry name" value="ERM_C_dom"/>
</dbReference>
<evidence type="ECO:0000256" key="2">
    <source>
        <dbReference type="ARBA" id="ARBA00004123"/>
    </source>
</evidence>
<dbReference type="SMART" id="SM00295">
    <property type="entry name" value="B41"/>
    <property type="match status" value="1"/>
</dbReference>
<dbReference type="CDD" id="cd14473">
    <property type="entry name" value="FERM_B-lobe"/>
    <property type="match status" value="1"/>
</dbReference>
<keyword evidence="7" id="KW-1003">Cell membrane</keyword>
<dbReference type="GO" id="GO:0005634">
    <property type="term" value="C:nucleus"/>
    <property type="evidence" value="ECO:0007669"/>
    <property type="project" value="UniProtKB-SubCell"/>
</dbReference>
<dbReference type="Pfam" id="PF09380">
    <property type="entry name" value="FERM_C"/>
    <property type="match status" value="1"/>
</dbReference>
<dbReference type="InterPro" id="IPR011008">
    <property type="entry name" value="Dimeric_a/b-barrel"/>
</dbReference>
<evidence type="ECO:0000313" key="14">
    <source>
        <dbReference type="EMBL" id="KRZ52428.1"/>
    </source>
</evidence>
<proteinExistence type="inferred from homology"/>
<feature type="coiled-coil region" evidence="11">
    <location>
        <begin position="340"/>
        <end position="469"/>
    </location>
</feature>
<keyword evidence="8" id="KW-0472">Membrane</keyword>
<protein>
    <recommendedName>
        <fullName evidence="6">Moesin/ezrin/radixin homolog 1</fullName>
    </recommendedName>
</protein>
<dbReference type="PRINTS" id="PR00935">
    <property type="entry name" value="BAND41"/>
</dbReference>
<evidence type="ECO:0000256" key="3">
    <source>
        <dbReference type="ARBA" id="ARBA00004202"/>
    </source>
</evidence>
<reference evidence="14 15" key="1">
    <citation type="submission" date="2015-05" db="EMBL/GenBank/DDBJ databases">
        <title>Evolution of Trichinella species and genotypes.</title>
        <authorList>
            <person name="Korhonen P.K."/>
            <person name="Edoardo P."/>
            <person name="Giuseppe L.R."/>
            <person name="Gasser R.B."/>
        </authorList>
    </citation>
    <scope>NUCLEOTIDE SEQUENCE [LARGE SCALE GENOMIC DNA]</scope>
    <source>
        <strain evidence="14">ISS10</strain>
    </source>
</reference>
<dbReference type="Pfam" id="PF20492">
    <property type="entry name" value="ERM_helical"/>
    <property type="match status" value="1"/>
</dbReference>
<dbReference type="InterPro" id="IPR000798">
    <property type="entry name" value="Ez/rad/moesin-like"/>
</dbReference>
<evidence type="ECO:0000256" key="11">
    <source>
        <dbReference type="SAM" id="Coils"/>
    </source>
</evidence>
<dbReference type="Pfam" id="PF00373">
    <property type="entry name" value="FERM_M"/>
    <property type="match status" value="1"/>
</dbReference>
<dbReference type="GO" id="GO:0003779">
    <property type="term" value="F:actin binding"/>
    <property type="evidence" value="ECO:0007669"/>
    <property type="project" value="InterPro"/>
</dbReference>
<dbReference type="InterPro" id="IPR046810">
    <property type="entry name" value="ERM_helical"/>
</dbReference>
<dbReference type="OrthoDB" id="5917311at2759"/>
<dbReference type="InterPro" id="IPR014352">
    <property type="entry name" value="FERM/acyl-CoA-bd_prot_sf"/>
</dbReference>
<dbReference type="Pfam" id="PF09766">
    <property type="entry name" value="FmiP_Thoc5"/>
    <property type="match status" value="1"/>
</dbReference>
<dbReference type="InterPro" id="IPR011174">
    <property type="entry name" value="ERM"/>
</dbReference>
<dbReference type="Proteomes" id="UP000054721">
    <property type="component" value="Unassembled WGS sequence"/>
</dbReference>
<dbReference type="Gene3D" id="1.20.80.10">
    <property type="match status" value="1"/>
</dbReference>
<dbReference type="STRING" id="6335.A0A0V1KZH7"/>
<dbReference type="SMART" id="SM01196">
    <property type="entry name" value="FERM_C"/>
    <property type="match status" value="1"/>
</dbReference>
<dbReference type="PROSITE" id="PS50057">
    <property type="entry name" value="FERM_3"/>
    <property type="match status" value="1"/>
</dbReference>
<dbReference type="SUPFAM" id="SSF50729">
    <property type="entry name" value="PH domain-like"/>
    <property type="match status" value="1"/>
</dbReference>
<evidence type="ECO:0000256" key="6">
    <source>
        <dbReference type="ARBA" id="ARBA00022025"/>
    </source>
</evidence>
<dbReference type="SUPFAM" id="SSF48678">
    <property type="entry name" value="Moesin tail domain"/>
    <property type="match status" value="1"/>
</dbReference>
<dbReference type="PANTHER" id="PTHR23281">
    <property type="entry name" value="MERLIN/MOESIN/EZRIN/RADIXIN"/>
    <property type="match status" value="1"/>
</dbReference>